<feature type="compositionally biased region" description="Acidic residues" evidence="1">
    <location>
        <begin position="63"/>
        <end position="76"/>
    </location>
</feature>
<feature type="compositionally biased region" description="Low complexity" evidence="1">
    <location>
        <begin position="37"/>
        <end position="56"/>
    </location>
</feature>
<dbReference type="AlphaFoldDB" id="A0A0D9WIR0"/>
<keyword evidence="3" id="KW-1185">Reference proteome</keyword>
<feature type="region of interest" description="Disordered" evidence="1">
    <location>
        <begin position="37"/>
        <end position="76"/>
    </location>
</feature>
<organism evidence="2 3">
    <name type="scientific">Leersia perrieri</name>
    <dbReference type="NCBI Taxonomy" id="77586"/>
    <lineage>
        <taxon>Eukaryota</taxon>
        <taxon>Viridiplantae</taxon>
        <taxon>Streptophyta</taxon>
        <taxon>Embryophyta</taxon>
        <taxon>Tracheophyta</taxon>
        <taxon>Spermatophyta</taxon>
        <taxon>Magnoliopsida</taxon>
        <taxon>Liliopsida</taxon>
        <taxon>Poales</taxon>
        <taxon>Poaceae</taxon>
        <taxon>BOP clade</taxon>
        <taxon>Oryzoideae</taxon>
        <taxon>Oryzeae</taxon>
        <taxon>Oryzinae</taxon>
        <taxon>Leersia</taxon>
    </lineage>
</organism>
<evidence type="ECO:0000256" key="1">
    <source>
        <dbReference type="SAM" id="MobiDB-lite"/>
    </source>
</evidence>
<evidence type="ECO:0000313" key="3">
    <source>
        <dbReference type="Proteomes" id="UP000032180"/>
    </source>
</evidence>
<reference evidence="3" key="2">
    <citation type="submission" date="2013-12" db="EMBL/GenBank/DDBJ databases">
        <authorList>
            <person name="Yu Y."/>
            <person name="Lee S."/>
            <person name="de Baynast K."/>
            <person name="Wissotski M."/>
            <person name="Liu L."/>
            <person name="Talag J."/>
            <person name="Goicoechea J."/>
            <person name="Angelova A."/>
            <person name="Jetty R."/>
            <person name="Kudrna D."/>
            <person name="Golser W."/>
            <person name="Rivera L."/>
            <person name="Zhang J."/>
            <person name="Wing R."/>
        </authorList>
    </citation>
    <scope>NUCLEOTIDE SEQUENCE</scope>
</reference>
<feature type="region of interest" description="Disordered" evidence="1">
    <location>
        <begin position="1"/>
        <end position="23"/>
    </location>
</feature>
<name>A0A0D9WIR0_9ORYZ</name>
<evidence type="ECO:0000313" key="2">
    <source>
        <dbReference type="EnsemblPlants" id="LPERR05G18880.1"/>
    </source>
</evidence>
<reference evidence="2 3" key="1">
    <citation type="submission" date="2012-08" db="EMBL/GenBank/DDBJ databases">
        <title>Oryza genome evolution.</title>
        <authorList>
            <person name="Wing R.A."/>
        </authorList>
    </citation>
    <scope>NUCLEOTIDE SEQUENCE</scope>
</reference>
<dbReference type="HOGENOM" id="CLU_135868_0_0_1"/>
<dbReference type="Gramene" id="LPERR05G18880.1">
    <property type="protein sequence ID" value="LPERR05G18880.1"/>
    <property type="gene ID" value="LPERR05G18880"/>
</dbReference>
<dbReference type="Proteomes" id="UP000032180">
    <property type="component" value="Chromosome 5"/>
</dbReference>
<accession>A0A0D9WIR0</accession>
<sequence length="134" mass="14473">MEELQEADVLWPETPPSQRSHLPPALAVHDTVTVFSSKSFGDPAASSSSSPRPATSTALLPFGDDDEPTAAEEEFQEADVLWPDHDVVDEDTAARDHQLDDVAELRWLIRRDFGEAAAGSGMEEAAGEREGLTA</sequence>
<proteinExistence type="predicted"/>
<protein>
    <submittedName>
        <fullName evidence="2">Uncharacterized protein</fullName>
    </submittedName>
</protein>
<reference evidence="2" key="3">
    <citation type="submission" date="2015-04" db="UniProtKB">
        <authorList>
            <consortium name="EnsemblPlants"/>
        </authorList>
    </citation>
    <scope>IDENTIFICATION</scope>
</reference>
<dbReference type="eggNOG" id="ENOG502R64S">
    <property type="taxonomic scope" value="Eukaryota"/>
</dbReference>
<dbReference type="EnsemblPlants" id="LPERR05G18880.1">
    <property type="protein sequence ID" value="LPERR05G18880.1"/>
    <property type="gene ID" value="LPERR05G18880"/>
</dbReference>